<evidence type="ECO:0000313" key="1">
    <source>
        <dbReference type="EMBL" id="MED6109329.1"/>
    </source>
</evidence>
<evidence type="ECO:0000313" key="2">
    <source>
        <dbReference type="Proteomes" id="UP001341840"/>
    </source>
</evidence>
<dbReference type="Proteomes" id="UP001341840">
    <property type="component" value="Unassembled WGS sequence"/>
</dbReference>
<proteinExistence type="predicted"/>
<accession>A0ABU6QBR3</accession>
<keyword evidence="2" id="KW-1185">Reference proteome</keyword>
<gene>
    <name evidence="1" type="ORF">PIB30_032440</name>
</gene>
<dbReference type="EMBL" id="JASCZI010000143">
    <property type="protein sequence ID" value="MED6109329.1"/>
    <property type="molecule type" value="Genomic_DNA"/>
</dbReference>
<organism evidence="1 2">
    <name type="scientific">Stylosanthes scabra</name>
    <dbReference type="NCBI Taxonomy" id="79078"/>
    <lineage>
        <taxon>Eukaryota</taxon>
        <taxon>Viridiplantae</taxon>
        <taxon>Streptophyta</taxon>
        <taxon>Embryophyta</taxon>
        <taxon>Tracheophyta</taxon>
        <taxon>Spermatophyta</taxon>
        <taxon>Magnoliopsida</taxon>
        <taxon>eudicotyledons</taxon>
        <taxon>Gunneridae</taxon>
        <taxon>Pentapetalae</taxon>
        <taxon>rosids</taxon>
        <taxon>fabids</taxon>
        <taxon>Fabales</taxon>
        <taxon>Fabaceae</taxon>
        <taxon>Papilionoideae</taxon>
        <taxon>50 kb inversion clade</taxon>
        <taxon>dalbergioids sensu lato</taxon>
        <taxon>Dalbergieae</taxon>
        <taxon>Pterocarpus clade</taxon>
        <taxon>Stylosanthes</taxon>
    </lineage>
</organism>
<comment type="caution">
    <text evidence="1">The sequence shown here is derived from an EMBL/GenBank/DDBJ whole genome shotgun (WGS) entry which is preliminary data.</text>
</comment>
<reference evidence="1 2" key="1">
    <citation type="journal article" date="2023" name="Plants (Basel)">
        <title>Bridging the Gap: Combining Genomics and Transcriptomics Approaches to Understand Stylosanthes scabra, an Orphan Legume from the Brazilian Caatinga.</title>
        <authorList>
            <person name="Ferreira-Neto J.R.C."/>
            <person name="da Silva M.D."/>
            <person name="Binneck E."/>
            <person name="de Melo N.F."/>
            <person name="da Silva R.H."/>
            <person name="de Melo A.L.T.M."/>
            <person name="Pandolfi V."/>
            <person name="Bustamante F.O."/>
            <person name="Brasileiro-Vidal A.C."/>
            <person name="Benko-Iseppon A.M."/>
        </authorList>
    </citation>
    <scope>NUCLEOTIDE SEQUENCE [LARGE SCALE GENOMIC DNA]</scope>
    <source>
        <tissue evidence="1">Leaves</tissue>
    </source>
</reference>
<name>A0ABU6QBR3_9FABA</name>
<sequence length="221" mass="24672">MAENPQGDQETAEAVWIPRELSSIYRWVTNDVLGTPSALDQQYIDELKLTVCFLNLDHPTFPNRLCVNEVMFTEFGVQVPFTDFQQRLLNRASVAPLELHPNAWSSIRCFELVTEERRLKADQRDTADILIHLFSKNNLAPKFLLGNSEEARRVILEMAGNDVTLARLHNLLRPPPARVVPTTLGPSSAGRAVSPPIIHATETRVVLEGGVLVKSAVLQIS</sequence>
<protein>
    <submittedName>
        <fullName evidence="1">Uncharacterized protein</fullName>
    </submittedName>
</protein>